<keyword evidence="10 13" id="KW-0408">Iron</keyword>
<dbReference type="PANTHER" id="PTHR22976">
    <property type="entry name" value="BIOTIN SYNTHASE"/>
    <property type="match status" value="1"/>
</dbReference>
<dbReference type="Gene3D" id="3.20.20.70">
    <property type="entry name" value="Aldolase class I"/>
    <property type="match status" value="1"/>
</dbReference>
<feature type="binding site" evidence="13 14">
    <location>
        <position position="69"/>
    </location>
    <ligand>
        <name>[4Fe-4S] cluster</name>
        <dbReference type="ChEBI" id="CHEBI:49883"/>
        <note>4Fe-4S-S-AdoMet</note>
    </ligand>
</feature>
<dbReference type="Pfam" id="PF06968">
    <property type="entry name" value="BATS"/>
    <property type="match status" value="1"/>
</dbReference>
<evidence type="ECO:0000256" key="8">
    <source>
        <dbReference type="ARBA" id="ARBA00022723"/>
    </source>
</evidence>
<feature type="domain" description="Radical SAM core" evidence="15">
    <location>
        <begin position="47"/>
        <end position="271"/>
    </location>
</feature>
<name>A0A1E3GV76_9GAMM</name>
<dbReference type="PANTHER" id="PTHR22976:SF2">
    <property type="entry name" value="BIOTIN SYNTHASE, MITOCHONDRIAL"/>
    <property type="match status" value="1"/>
</dbReference>
<dbReference type="EMBL" id="MCRI01000002">
    <property type="protein sequence ID" value="ODN67962.1"/>
    <property type="molecule type" value="Genomic_DNA"/>
</dbReference>
<dbReference type="GO" id="GO:0051537">
    <property type="term" value="F:2 iron, 2 sulfur cluster binding"/>
    <property type="evidence" value="ECO:0007669"/>
    <property type="project" value="UniProtKB-KW"/>
</dbReference>
<keyword evidence="11 13" id="KW-0411">Iron-sulfur</keyword>
<proteinExistence type="inferred from homology"/>
<evidence type="ECO:0000256" key="2">
    <source>
        <dbReference type="ARBA" id="ARBA00010765"/>
    </source>
</evidence>
<feature type="binding site" evidence="13 14">
    <location>
        <position position="137"/>
    </location>
    <ligand>
        <name>[2Fe-2S] cluster</name>
        <dbReference type="ChEBI" id="CHEBI:190135"/>
    </ligand>
</feature>
<evidence type="ECO:0000256" key="4">
    <source>
        <dbReference type="ARBA" id="ARBA00022485"/>
    </source>
</evidence>
<dbReference type="CDD" id="cd01335">
    <property type="entry name" value="Radical_SAM"/>
    <property type="match status" value="1"/>
</dbReference>
<evidence type="ECO:0000256" key="7">
    <source>
        <dbReference type="ARBA" id="ARBA00022714"/>
    </source>
</evidence>
<dbReference type="SUPFAM" id="SSF102114">
    <property type="entry name" value="Radical SAM enzymes"/>
    <property type="match status" value="1"/>
</dbReference>
<keyword evidence="17" id="KW-1185">Reference proteome</keyword>
<comment type="cofactor">
    <cofactor evidence="14">
        <name>[2Fe-2S] cluster</name>
        <dbReference type="ChEBI" id="CHEBI:190135"/>
    </cofactor>
    <text evidence="14">Binds 1 [2Fe-2S] cluster. The cluster is coordinated with 3 cysteines and 1 arginine.</text>
</comment>
<comment type="cofactor">
    <cofactor evidence="13">
        <name>[2Fe-2S] cluster</name>
        <dbReference type="ChEBI" id="CHEBI:190135"/>
    </cofactor>
    <text evidence="13">Binds 1 [2Fe-2S] cluster. The cluster is coordinated with 3 cysteines and 1 arginine.</text>
</comment>
<dbReference type="SMART" id="SM00876">
    <property type="entry name" value="BATS"/>
    <property type="match status" value="1"/>
</dbReference>
<protein>
    <recommendedName>
        <fullName evidence="3 13">Biotin synthase</fullName>
        <ecNumber evidence="3 13">2.8.1.6</ecNumber>
    </recommendedName>
</protein>
<dbReference type="InterPro" id="IPR013785">
    <property type="entry name" value="Aldolase_TIM"/>
</dbReference>
<dbReference type="SFLD" id="SFLDS00029">
    <property type="entry name" value="Radical_SAM"/>
    <property type="match status" value="1"/>
</dbReference>
<evidence type="ECO:0000256" key="1">
    <source>
        <dbReference type="ARBA" id="ARBA00004942"/>
    </source>
</evidence>
<dbReference type="InterPro" id="IPR006638">
    <property type="entry name" value="Elp3/MiaA/NifB-like_rSAM"/>
</dbReference>
<dbReference type="GO" id="GO:0009102">
    <property type="term" value="P:biotin biosynthetic process"/>
    <property type="evidence" value="ECO:0007669"/>
    <property type="project" value="UniProtKB-UniRule"/>
</dbReference>
<feature type="binding site" evidence="13 14">
    <location>
        <position position="66"/>
    </location>
    <ligand>
        <name>[4Fe-4S] cluster</name>
        <dbReference type="ChEBI" id="CHEBI:49883"/>
        <note>4Fe-4S-S-AdoMet</note>
    </ligand>
</feature>
<dbReference type="SFLD" id="SFLDG01060">
    <property type="entry name" value="BATS_domain_containing"/>
    <property type="match status" value="1"/>
</dbReference>
<dbReference type="InterPro" id="IPR058240">
    <property type="entry name" value="rSAM_sf"/>
</dbReference>
<dbReference type="STRING" id="291169.A9E74_00468"/>
<feature type="binding site" evidence="13 14">
    <location>
        <position position="106"/>
    </location>
    <ligand>
        <name>[2Fe-2S] cluster</name>
        <dbReference type="ChEBI" id="CHEBI:190135"/>
    </ligand>
</feature>
<evidence type="ECO:0000313" key="16">
    <source>
        <dbReference type="EMBL" id="ODN67962.1"/>
    </source>
</evidence>
<comment type="subunit">
    <text evidence="13">Homodimer.</text>
</comment>
<evidence type="ECO:0000256" key="3">
    <source>
        <dbReference type="ARBA" id="ARBA00012236"/>
    </source>
</evidence>
<evidence type="ECO:0000313" key="17">
    <source>
        <dbReference type="Proteomes" id="UP000094379"/>
    </source>
</evidence>
<dbReference type="GO" id="GO:0004076">
    <property type="term" value="F:biotin synthase activity"/>
    <property type="evidence" value="ECO:0007669"/>
    <property type="project" value="UniProtKB-UniRule"/>
</dbReference>
<dbReference type="NCBIfam" id="TIGR00433">
    <property type="entry name" value="bioB"/>
    <property type="match status" value="1"/>
</dbReference>
<dbReference type="GO" id="GO:0051539">
    <property type="term" value="F:4 iron, 4 sulfur cluster binding"/>
    <property type="evidence" value="ECO:0007669"/>
    <property type="project" value="UniProtKB-KW"/>
</dbReference>
<gene>
    <name evidence="13 16" type="primary">bioB</name>
    <name evidence="16" type="ORF">A9E74_00468</name>
</gene>
<evidence type="ECO:0000259" key="15">
    <source>
        <dbReference type="PROSITE" id="PS51918"/>
    </source>
</evidence>
<comment type="cofactor">
    <cofactor evidence="13 14">
        <name>[4Fe-4S] cluster</name>
        <dbReference type="ChEBI" id="CHEBI:49883"/>
    </cofactor>
    <text evidence="13 14">Binds 1 [4Fe-4S] cluster. The cluster is coordinated with 3 cysteines and an exchangeable S-adenosyl-L-methionine.</text>
</comment>
<accession>A0A1E3GV76</accession>
<keyword evidence="7 13" id="KW-0001">2Fe-2S</keyword>
<comment type="similarity">
    <text evidence="2 13">Belongs to the radical SAM superfamily. Biotin synthase family.</text>
</comment>
<dbReference type="FunFam" id="3.20.20.70:FF:000011">
    <property type="entry name" value="Biotin synthase"/>
    <property type="match status" value="1"/>
</dbReference>
<dbReference type="InterPro" id="IPR002684">
    <property type="entry name" value="Biotin_synth/BioAB"/>
</dbReference>
<dbReference type="InterPro" id="IPR010722">
    <property type="entry name" value="BATS_dom"/>
</dbReference>
<keyword evidence="8 13" id="KW-0479">Metal-binding</keyword>
<dbReference type="RefSeq" id="WP_069295038.1">
    <property type="nucleotide sequence ID" value="NZ_MCRI01000002.1"/>
</dbReference>
<evidence type="ECO:0000256" key="9">
    <source>
        <dbReference type="ARBA" id="ARBA00022756"/>
    </source>
</evidence>
<dbReference type="EC" id="2.8.1.6" evidence="3 13"/>
<keyword evidence="9 13" id="KW-0093">Biotin biosynthesis</keyword>
<evidence type="ECO:0000256" key="5">
    <source>
        <dbReference type="ARBA" id="ARBA00022679"/>
    </source>
</evidence>
<dbReference type="UniPathway" id="UPA00078">
    <property type="reaction ID" value="UER00162"/>
</dbReference>
<feature type="binding site" evidence="13 14">
    <location>
        <position position="269"/>
    </location>
    <ligand>
        <name>[2Fe-2S] cluster</name>
        <dbReference type="ChEBI" id="CHEBI:190135"/>
    </ligand>
</feature>
<reference evidence="16 17" key="1">
    <citation type="submission" date="2016-07" db="EMBL/GenBank/DDBJ databases">
        <title>Draft Genome Sequence of Methylophaga muralis Bur 1.</title>
        <authorList>
            <person name="Vasilenko O.V."/>
            <person name="Doronina N.V."/>
            <person name="Shmareva M.N."/>
            <person name="Tarlachkov S.V."/>
            <person name="Mustakhimov I."/>
            <person name="Trotsenko Y.A."/>
        </authorList>
    </citation>
    <scope>NUCLEOTIDE SEQUENCE [LARGE SCALE GENOMIC DNA]</scope>
    <source>
        <strain evidence="16 17">Bur 1</strain>
    </source>
</reference>
<dbReference type="PIRSF" id="PIRSF001619">
    <property type="entry name" value="Biotin_synth"/>
    <property type="match status" value="1"/>
</dbReference>
<feature type="binding site" evidence="13 14">
    <location>
        <position position="62"/>
    </location>
    <ligand>
        <name>[4Fe-4S] cluster</name>
        <dbReference type="ChEBI" id="CHEBI:49883"/>
        <note>4Fe-4S-S-AdoMet</note>
    </ligand>
</feature>
<keyword evidence="6 13" id="KW-0949">S-adenosyl-L-methionine</keyword>
<dbReference type="Proteomes" id="UP000094379">
    <property type="component" value="Unassembled WGS sequence"/>
</dbReference>
<dbReference type="GO" id="GO:0005506">
    <property type="term" value="F:iron ion binding"/>
    <property type="evidence" value="ECO:0007669"/>
    <property type="project" value="UniProtKB-UniRule"/>
</dbReference>
<dbReference type="PATRIC" id="fig|291169.3.peg.475"/>
<comment type="caution">
    <text evidence="16">The sequence shown here is derived from an EMBL/GenBank/DDBJ whole genome shotgun (WGS) entry which is preliminary data.</text>
</comment>
<evidence type="ECO:0000256" key="10">
    <source>
        <dbReference type="ARBA" id="ARBA00023004"/>
    </source>
</evidence>
<dbReference type="HAMAP" id="MF_01694">
    <property type="entry name" value="BioB"/>
    <property type="match status" value="1"/>
</dbReference>
<evidence type="ECO:0000256" key="14">
    <source>
        <dbReference type="PIRSR" id="PIRSR001619-1"/>
    </source>
</evidence>
<comment type="catalytic activity">
    <reaction evidence="12 13">
        <text>(4R,5S)-dethiobiotin + (sulfur carrier)-SH + 2 reduced [2Fe-2S]-[ferredoxin] + 2 S-adenosyl-L-methionine = (sulfur carrier)-H + biotin + 2 5'-deoxyadenosine + 2 L-methionine + 2 oxidized [2Fe-2S]-[ferredoxin]</text>
        <dbReference type="Rhea" id="RHEA:22060"/>
        <dbReference type="Rhea" id="RHEA-COMP:10000"/>
        <dbReference type="Rhea" id="RHEA-COMP:10001"/>
        <dbReference type="Rhea" id="RHEA-COMP:14737"/>
        <dbReference type="Rhea" id="RHEA-COMP:14739"/>
        <dbReference type="ChEBI" id="CHEBI:17319"/>
        <dbReference type="ChEBI" id="CHEBI:29917"/>
        <dbReference type="ChEBI" id="CHEBI:33737"/>
        <dbReference type="ChEBI" id="CHEBI:33738"/>
        <dbReference type="ChEBI" id="CHEBI:57586"/>
        <dbReference type="ChEBI" id="CHEBI:57844"/>
        <dbReference type="ChEBI" id="CHEBI:59789"/>
        <dbReference type="ChEBI" id="CHEBI:64428"/>
        <dbReference type="ChEBI" id="CHEBI:149473"/>
        <dbReference type="EC" id="2.8.1.6"/>
    </reaction>
</comment>
<dbReference type="SMART" id="SM00729">
    <property type="entry name" value="Elp3"/>
    <property type="match status" value="1"/>
</dbReference>
<evidence type="ECO:0000256" key="12">
    <source>
        <dbReference type="ARBA" id="ARBA00051157"/>
    </source>
</evidence>
<dbReference type="InterPro" id="IPR024177">
    <property type="entry name" value="Biotin_synthase"/>
</dbReference>
<sequence>MTENIAEKTAPLRHDWQQAEIEALFDLPFADLMYKAQTIHRQNFDANAVQISTLLSIKTGGCAEDCGYCPQSAHHESAVKAEPLMPLDKVLESAAQAKSTGASRFCMGAAWRNLKDRDVDRVVAMIEGVKDMGLETCVTLGMLENHQAKRLKEAGLDYYNHNLDTSPEFYGEIISTRTYQDRLDTLSHVREAGIHVCSGGIVGMGESRKDRAGLLISLANLPSHPESVPINLLVQVEGTPLDGINNLDPFEFVRTIAVARIMMPQSFVRLSAGRENMTDELQAMSFLAGANSIFYGEKLLTTDNPDTDHDQRLFKRLGITPLQVGQQQQEDKHCSAA</sequence>
<dbReference type="AlphaFoldDB" id="A0A1E3GV76"/>
<dbReference type="SFLD" id="SFLDG01278">
    <property type="entry name" value="biotin_synthase_like"/>
    <property type="match status" value="1"/>
</dbReference>
<feature type="binding site" evidence="13 14">
    <location>
        <position position="197"/>
    </location>
    <ligand>
        <name>[2Fe-2S] cluster</name>
        <dbReference type="ChEBI" id="CHEBI:190135"/>
    </ligand>
</feature>
<dbReference type="Pfam" id="PF04055">
    <property type="entry name" value="Radical_SAM"/>
    <property type="match status" value="1"/>
</dbReference>
<comment type="function">
    <text evidence="13">Catalyzes the conversion of dethiobiotin (DTB) to biotin by the insertion of a sulfur atom into dethiobiotin via a radical-based mechanism.</text>
</comment>
<dbReference type="InterPro" id="IPR007197">
    <property type="entry name" value="rSAM"/>
</dbReference>
<evidence type="ECO:0000256" key="6">
    <source>
        <dbReference type="ARBA" id="ARBA00022691"/>
    </source>
</evidence>
<evidence type="ECO:0000256" key="13">
    <source>
        <dbReference type="HAMAP-Rule" id="MF_01694"/>
    </source>
</evidence>
<keyword evidence="4 13" id="KW-0004">4Fe-4S</keyword>
<evidence type="ECO:0000256" key="11">
    <source>
        <dbReference type="ARBA" id="ARBA00023014"/>
    </source>
</evidence>
<keyword evidence="5 13" id="KW-0808">Transferase</keyword>
<comment type="pathway">
    <text evidence="1 13">Cofactor biosynthesis; biotin biosynthesis; biotin from 7,8-diaminononanoate: step 2/2.</text>
</comment>
<dbReference type="PROSITE" id="PS51918">
    <property type="entry name" value="RADICAL_SAM"/>
    <property type="match status" value="1"/>
</dbReference>
<organism evidence="16 17">
    <name type="scientific">Methylophaga muralis</name>
    <dbReference type="NCBI Taxonomy" id="291169"/>
    <lineage>
        <taxon>Bacteria</taxon>
        <taxon>Pseudomonadati</taxon>
        <taxon>Pseudomonadota</taxon>
        <taxon>Gammaproteobacteria</taxon>
        <taxon>Thiotrichales</taxon>
        <taxon>Piscirickettsiaceae</taxon>
        <taxon>Methylophaga</taxon>
    </lineage>
</organism>
<dbReference type="SFLD" id="SFLDF00272">
    <property type="entry name" value="biotin_synthase"/>
    <property type="match status" value="1"/>
</dbReference>